<organism evidence="2 3">
    <name type="scientific">Pseudoalteromonas lipolytica</name>
    <dbReference type="NCBI Taxonomy" id="570156"/>
    <lineage>
        <taxon>Bacteria</taxon>
        <taxon>Pseudomonadati</taxon>
        <taxon>Pseudomonadota</taxon>
        <taxon>Gammaproteobacteria</taxon>
        <taxon>Alteromonadales</taxon>
        <taxon>Pseudoalteromonadaceae</taxon>
        <taxon>Pseudoalteromonas</taxon>
    </lineage>
</organism>
<dbReference type="KEGG" id="pdj:D0907_06410"/>
<proteinExistence type="predicted"/>
<accession>A0AAD0WC70</accession>
<dbReference type="InterPro" id="IPR029068">
    <property type="entry name" value="Glyas_Bleomycin-R_OHBP_Dase"/>
</dbReference>
<sequence>MGVPLLNGVDHCHLHVDDLARAVTWYRDVLGFSVVPELAFWDEGKGPLTLEDQAKTIRLALFEAPGNSKGIAFSVNAEQFLAWLEHLAQFNIKTVIADHGVTYSMYFKDCAGNSHEITSHDYEQIKKGLK</sequence>
<dbReference type="AlphaFoldDB" id="A0AAD0WC70"/>
<dbReference type="Gene3D" id="3.10.180.10">
    <property type="entry name" value="2,3-Dihydroxybiphenyl 1,2-Dioxygenase, domain 1"/>
    <property type="match status" value="1"/>
</dbReference>
<dbReference type="SUPFAM" id="SSF54593">
    <property type="entry name" value="Glyoxalase/Bleomycin resistance protein/Dihydroxybiphenyl dioxygenase"/>
    <property type="match status" value="1"/>
</dbReference>
<dbReference type="InterPro" id="IPR037523">
    <property type="entry name" value="VOC_core"/>
</dbReference>
<evidence type="ECO:0000313" key="3">
    <source>
        <dbReference type="Proteomes" id="UP000264605"/>
    </source>
</evidence>
<evidence type="ECO:0000259" key="1">
    <source>
        <dbReference type="PROSITE" id="PS51819"/>
    </source>
</evidence>
<dbReference type="Proteomes" id="UP000264605">
    <property type="component" value="Chromosome"/>
</dbReference>
<dbReference type="GeneID" id="99505083"/>
<dbReference type="PROSITE" id="PS51819">
    <property type="entry name" value="VOC"/>
    <property type="match status" value="1"/>
</dbReference>
<protein>
    <submittedName>
        <fullName evidence="2">VOC family protein</fullName>
    </submittedName>
</protein>
<dbReference type="RefSeq" id="WP_118844183.1">
    <property type="nucleotide sequence ID" value="NZ_CP032090.1"/>
</dbReference>
<name>A0AAD0WC70_9GAMM</name>
<dbReference type="InterPro" id="IPR004360">
    <property type="entry name" value="Glyas_Fos-R_dOase_dom"/>
</dbReference>
<reference evidence="2 3" key="1">
    <citation type="submission" date="2018-08" db="EMBL/GenBank/DDBJ databases">
        <title>Draft genome sequence of Pseudoalteromonas donghaensis HJ51.</title>
        <authorList>
            <person name="Oh J."/>
            <person name="Roh D."/>
        </authorList>
    </citation>
    <scope>NUCLEOTIDE SEQUENCE [LARGE SCALE GENOMIC DNA]</scope>
    <source>
        <strain evidence="2 3">HJ51</strain>
    </source>
</reference>
<gene>
    <name evidence="2" type="ORF">D0907_06410</name>
</gene>
<evidence type="ECO:0000313" key="2">
    <source>
        <dbReference type="EMBL" id="AXV64930.1"/>
    </source>
</evidence>
<dbReference type="EMBL" id="CP032090">
    <property type="protein sequence ID" value="AXV64930.1"/>
    <property type="molecule type" value="Genomic_DNA"/>
</dbReference>
<dbReference type="Pfam" id="PF00903">
    <property type="entry name" value="Glyoxalase"/>
    <property type="match status" value="1"/>
</dbReference>
<feature type="domain" description="VOC" evidence="1">
    <location>
        <begin position="8"/>
        <end position="120"/>
    </location>
</feature>